<evidence type="ECO:0000256" key="6">
    <source>
        <dbReference type="ARBA" id="ARBA00023176"/>
    </source>
</evidence>
<feature type="region of interest" description="Disordered" evidence="8">
    <location>
        <begin position="1"/>
        <end position="21"/>
    </location>
</feature>
<evidence type="ECO:0008006" key="11">
    <source>
        <dbReference type="Google" id="ProtNLM"/>
    </source>
</evidence>
<comment type="subcellular location">
    <subcellularLocation>
        <location evidence="2">Cytoplasmic vesicle membrane</location>
        <topology evidence="2">Peripheral membrane protein</topology>
        <orientation evidence="2">Cytoplasmic side</orientation>
    </subcellularLocation>
    <subcellularLocation>
        <location evidence="3">Membrane</location>
        <location evidence="3">Coated pit</location>
        <topology evidence="3">Peripheral membrane protein</topology>
        <orientation evidence="3">Cytoplasmic side</orientation>
    </subcellularLocation>
</comment>
<comment type="function">
    <text evidence="1">Clathrin is the major protein of the polyhedral coat of coated pits and vesicles.</text>
</comment>
<dbReference type="GO" id="GO:0006886">
    <property type="term" value="P:intracellular protein transport"/>
    <property type="evidence" value="ECO:0007669"/>
    <property type="project" value="InterPro"/>
</dbReference>
<evidence type="ECO:0000256" key="5">
    <source>
        <dbReference type="ARBA" id="ARBA00023136"/>
    </source>
</evidence>
<reference evidence="9" key="2">
    <citation type="submission" date="2021-01" db="UniProtKB">
        <authorList>
            <consortium name="EnsemblPlants"/>
        </authorList>
    </citation>
    <scope>IDENTIFICATION</scope>
</reference>
<dbReference type="AlphaFoldDB" id="A0A7N2MFJ7"/>
<dbReference type="EnsemblPlants" id="QL08p062857:mrna">
    <property type="protein sequence ID" value="QL08p062857:mrna"/>
    <property type="gene ID" value="QL08p062857"/>
</dbReference>
<keyword evidence="6" id="KW-0168">Coated pit</keyword>
<organism evidence="9 10">
    <name type="scientific">Quercus lobata</name>
    <name type="common">Valley oak</name>
    <dbReference type="NCBI Taxonomy" id="97700"/>
    <lineage>
        <taxon>Eukaryota</taxon>
        <taxon>Viridiplantae</taxon>
        <taxon>Streptophyta</taxon>
        <taxon>Embryophyta</taxon>
        <taxon>Tracheophyta</taxon>
        <taxon>Spermatophyta</taxon>
        <taxon>Magnoliopsida</taxon>
        <taxon>eudicotyledons</taxon>
        <taxon>Gunneridae</taxon>
        <taxon>Pentapetalae</taxon>
        <taxon>rosids</taxon>
        <taxon>fabids</taxon>
        <taxon>Fagales</taxon>
        <taxon>Fagaceae</taxon>
        <taxon>Quercus</taxon>
    </lineage>
</organism>
<dbReference type="Gramene" id="QL08p062857:mrna">
    <property type="protein sequence ID" value="QL08p062857:mrna"/>
    <property type="gene ID" value="QL08p062857"/>
</dbReference>
<dbReference type="GO" id="GO:0005198">
    <property type="term" value="F:structural molecule activity"/>
    <property type="evidence" value="ECO:0007669"/>
    <property type="project" value="InterPro"/>
</dbReference>
<name>A0A7N2MFJ7_QUELO</name>
<feature type="compositionally biased region" description="Polar residues" evidence="8">
    <location>
        <begin position="775"/>
        <end position="794"/>
    </location>
</feature>
<dbReference type="InterPro" id="IPR000996">
    <property type="entry name" value="Clathrin_L-chain"/>
</dbReference>
<sequence>MVLGLKPMGKPSTKKKNHKFWTEPRPCMVLGLKPMGKPSTKKKNYKFWTEPRPCMVLGLKPMGKPSTKKKKSQVLDRTKALHGPRTQAYGETKYKKRKITSFGQNQGLTWSSDSSLWGNQVQKRKNHKFWTEPRTCMVLGLKPMGKPSTKKKKSQVLDRTKALHGPRTQAYGETKYKKEKNHKFWTEPRPCMVLGLKPMGKPSTEKKKYKFWTEPRPYMVLGHKPMGKPSTEEKKLQVLDRTKALHGPRTQAYGETKYRKEKIQVLDRTKALHGSRTQAYGETKYRRKTQKFWTEPRPCMVLGLKPMGKQSTEKKKLHVLDKTKALHGPRTQAYGETKYRKEKIQVLDRTKALHSPRTQAYGETKYRRKTQKFWTEPRPCMVLGLKPMGKSRTEKKKLQVLDRTKALHGPRTQAYEETKYRKEKTTSFDQNQGLAWSSTQAYGETKYRRKTQKFWIKPRPCMVLGLKPMGKQSTEKKKLQVLDRTKALHGPRTQAYGETKYRKEKTTSFGQNQGLAWSSDSSLWGNQVQKRKNYKFWTEARPCMVLGLKPIGKLSTEKKKYKFWTEPRPCMVLGLKPMGKPITEKKKYKFWTEPRPCMVLGLKPMGKPSTEKKKLQVLDRTKTLHGPRTQAYGETKYRKEKIQVLDRTKALHSPWTQAYGETKYRKGKNSTSFGLAWSSDSSLWGNKAQKRKNYKFWTEPRPCMVLGLKPMGKPSTEKKKYKFWTEPRPCIVLGLKPVGKPSPPRHRSIQFSSLSLFRAFHTVYVSVHNQPAMSSFPDSFTQPGDDSVTSTGSTRPFDDDGYQGYDPRLPSQRFDSFAATHFADSDSLKDSATDSPIFHNNNDTSFSAGDDAVASQPVSEIYADEAIGEDFDGGFPGSDGPILPPPTEMEPEEGFALREWRRENAILLEEKEKREKEVLSQIIDEADEFKVDFYRRRKVTCEQNIVTNREKEKIFLANQEKFHAEADKNYWKAIAELVPNEVPAIEKKRGKKDQEKKPSVAIVQGPKPGKPTDLSRMRQIILKLKHNTPPHLKPSPPAPAPAKDAKTSCTAVAAEAKAAADVASPEAVAAA</sequence>
<protein>
    <recommendedName>
        <fullName evidence="11">Clathrin light chain</fullName>
    </recommendedName>
</protein>
<proteinExistence type="inferred from homology"/>
<dbReference type="PANTHER" id="PTHR10639:SF24">
    <property type="entry name" value="CLATHRIN LIGHT CHAIN 3"/>
    <property type="match status" value="1"/>
</dbReference>
<comment type="similarity">
    <text evidence="4">Belongs to the clathrin light chain family.</text>
</comment>
<feature type="compositionally biased region" description="Basic and acidic residues" evidence="8">
    <location>
        <begin position="987"/>
        <end position="998"/>
    </location>
</feature>
<feature type="region of interest" description="Disordered" evidence="8">
    <location>
        <begin position="1025"/>
        <end position="1071"/>
    </location>
</feature>
<evidence type="ECO:0000256" key="7">
    <source>
        <dbReference type="ARBA" id="ARBA00023329"/>
    </source>
</evidence>
<evidence type="ECO:0000256" key="1">
    <source>
        <dbReference type="ARBA" id="ARBA00003913"/>
    </source>
</evidence>
<evidence type="ECO:0000313" key="9">
    <source>
        <dbReference type="EnsemblPlants" id="QL08p062857:mrna"/>
    </source>
</evidence>
<feature type="region of interest" description="Disordered" evidence="8">
    <location>
        <begin position="775"/>
        <end position="803"/>
    </location>
</feature>
<evidence type="ECO:0000256" key="4">
    <source>
        <dbReference type="ARBA" id="ARBA00005263"/>
    </source>
</evidence>
<feature type="region of interest" description="Disordered" evidence="8">
    <location>
        <begin position="987"/>
        <end position="1013"/>
    </location>
</feature>
<dbReference type="Pfam" id="PF01086">
    <property type="entry name" value="Clathrin_lg_ch"/>
    <property type="match status" value="1"/>
</dbReference>
<dbReference type="GO" id="GO:0030132">
    <property type="term" value="C:clathrin coat of coated pit"/>
    <property type="evidence" value="ECO:0007669"/>
    <property type="project" value="InterPro"/>
</dbReference>
<dbReference type="InParanoid" id="A0A7N2MFJ7"/>
<keyword evidence="10" id="KW-1185">Reference proteome</keyword>
<reference evidence="9 10" key="1">
    <citation type="journal article" date="2016" name="G3 (Bethesda)">
        <title>First Draft Assembly and Annotation of the Genome of a California Endemic Oak Quercus lobata Nee (Fagaceae).</title>
        <authorList>
            <person name="Sork V.L."/>
            <person name="Fitz-Gibbon S.T."/>
            <person name="Puiu D."/>
            <person name="Crepeau M."/>
            <person name="Gugger P.F."/>
            <person name="Sherman R."/>
            <person name="Stevens K."/>
            <person name="Langley C.H."/>
            <person name="Pellegrini M."/>
            <person name="Salzberg S.L."/>
        </authorList>
    </citation>
    <scope>NUCLEOTIDE SEQUENCE [LARGE SCALE GENOMIC DNA]</scope>
    <source>
        <strain evidence="9 10">cv. SW786</strain>
    </source>
</reference>
<evidence type="ECO:0000313" key="10">
    <source>
        <dbReference type="Proteomes" id="UP000594261"/>
    </source>
</evidence>
<dbReference type="GO" id="GO:0032050">
    <property type="term" value="F:clathrin heavy chain binding"/>
    <property type="evidence" value="ECO:0007669"/>
    <property type="project" value="TreeGrafter"/>
</dbReference>
<dbReference type="GO" id="GO:0072583">
    <property type="term" value="P:clathrin-dependent endocytosis"/>
    <property type="evidence" value="ECO:0007669"/>
    <property type="project" value="TreeGrafter"/>
</dbReference>
<evidence type="ECO:0000256" key="8">
    <source>
        <dbReference type="SAM" id="MobiDB-lite"/>
    </source>
</evidence>
<dbReference type="EMBL" id="LRBV02000008">
    <property type="status" value="NOT_ANNOTATED_CDS"/>
    <property type="molecule type" value="Genomic_DNA"/>
</dbReference>
<feature type="compositionally biased region" description="Low complexity" evidence="8">
    <location>
        <begin position="1051"/>
        <end position="1071"/>
    </location>
</feature>
<evidence type="ECO:0000256" key="2">
    <source>
        <dbReference type="ARBA" id="ARBA00004180"/>
    </source>
</evidence>
<dbReference type="GO" id="GO:0030130">
    <property type="term" value="C:clathrin coat of trans-Golgi network vesicle"/>
    <property type="evidence" value="ECO:0007669"/>
    <property type="project" value="InterPro"/>
</dbReference>
<dbReference type="PANTHER" id="PTHR10639">
    <property type="entry name" value="CLATHRIN LIGHT CHAIN"/>
    <property type="match status" value="1"/>
</dbReference>
<keyword evidence="7" id="KW-0968">Cytoplasmic vesicle</keyword>
<feature type="region of interest" description="Disordered" evidence="8">
    <location>
        <begin position="140"/>
        <end position="160"/>
    </location>
</feature>
<evidence type="ECO:0000256" key="3">
    <source>
        <dbReference type="ARBA" id="ARBA00004277"/>
    </source>
</evidence>
<feature type="compositionally biased region" description="Pro residues" evidence="8">
    <location>
        <begin position="1031"/>
        <end position="1040"/>
    </location>
</feature>
<accession>A0A7N2MFJ7</accession>
<keyword evidence="5" id="KW-0472">Membrane</keyword>
<dbReference type="Proteomes" id="UP000594261">
    <property type="component" value="Chromosome 8"/>
</dbReference>